<dbReference type="GO" id="GO:0015677">
    <property type="term" value="P:copper ion import"/>
    <property type="evidence" value="ECO:0007669"/>
    <property type="project" value="TreeGrafter"/>
</dbReference>
<organism evidence="16 17">
    <name type="scientific">Phlebiopsis gigantea (strain 11061_1 CR5-6)</name>
    <name type="common">White-rot fungus</name>
    <name type="synonym">Peniophora gigantea</name>
    <dbReference type="NCBI Taxonomy" id="745531"/>
    <lineage>
        <taxon>Eukaryota</taxon>
        <taxon>Fungi</taxon>
        <taxon>Dikarya</taxon>
        <taxon>Basidiomycota</taxon>
        <taxon>Agaricomycotina</taxon>
        <taxon>Agaricomycetes</taxon>
        <taxon>Polyporales</taxon>
        <taxon>Phanerochaetaceae</taxon>
        <taxon>Phlebiopsis</taxon>
    </lineage>
</organism>
<keyword evidence="9" id="KW-0560">Oxidoreductase</keyword>
<dbReference type="GO" id="GO:0052851">
    <property type="term" value="F:ferric-chelate reductase (NADPH) activity"/>
    <property type="evidence" value="ECO:0007669"/>
    <property type="project" value="UniProtKB-EC"/>
</dbReference>
<dbReference type="PANTHER" id="PTHR32361:SF9">
    <property type="entry name" value="FERRIC REDUCTASE TRANSMEMBRANE COMPONENT 3-RELATED"/>
    <property type="match status" value="1"/>
</dbReference>
<evidence type="ECO:0000256" key="14">
    <source>
        <dbReference type="SAM" id="Phobius"/>
    </source>
</evidence>
<dbReference type="AlphaFoldDB" id="A0A0C3P3Y0"/>
<feature type="transmembrane region" description="Helical" evidence="14">
    <location>
        <begin position="250"/>
        <end position="272"/>
    </location>
</feature>
<dbReference type="GO" id="GO:0006879">
    <property type="term" value="P:intracellular iron ion homeostasis"/>
    <property type="evidence" value="ECO:0007669"/>
    <property type="project" value="TreeGrafter"/>
</dbReference>
<evidence type="ECO:0000256" key="3">
    <source>
        <dbReference type="ARBA" id="ARBA00012668"/>
    </source>
</evidence>
<keyword evidence="4" id="KW-0813">Transport</keyword>
<keyword evidence="5" id="KW-1003">Cell membrane</keyword>
<dbReference type="Pfam" id="PF08030">
    <property type="entry name" value="NAD_binding_6"/>
    <property type="match status" value="1"/>
</dbReference>
<keyword evidence="11 14" id="KW-0472">Membrane</keyword>
<dbReference type="InterPro" id="IPR013130">
    <property type="entry name" value="Fe3_Rdtase_TM_dom"/>
</dbReference>
<evidence type="ECO:0000256" key="9">
    <source>
        <dbReference type="ARBA" id="ARBA00023002"/>
    </source>
</evidence>
<evidence type="ECO:0000256" key="10">
    <source>
        <dbReference type="ARBA" id="ARBA00023065"/>
    </source>
</evidence>
<dbReference type="GO" id="GO:0006826">
    <property type="term" value="P:iron ion transport"/>
    <property type="evidence" value="ECO:0007669"/>
    <property type="project" value="TreeGrafter"/>
</dbReference>
<evidence type="ECO:0000256" key="11">
    <source>
        <dbReference type="ARBA" id="ARBA00023136"/>
    </source>
</evidence>
<keyword evidence="17" id="KW-1185">Reference proteome</keyword>
<feature type="domain" description="FAD-binding FR-type" evidence="15">
    <location>
        <begin position="284"/>
        <end position="414"/>
    </location>
</feature>
<comment type="catalytic activity">
    <reaction evidence="13">
        <text>2 a Fe(II)-siderophore + NADP(+) + H(+) = 2 a Fe(III)-siderophore + NADPH</text>
        <dbReference type="Rhea" id="RHEA:28795"/>
        <dbReference type="Rhea" id="RHEA-COMP:11342"/>
        <dbReference type="Rhea" id="RHEA-COMP:11344"/>
        <dbReference type="ChEBI" id="CHEBI:15378"/>
        <dbReference type="ChEBI" id="CHEBI:29033"/>
        <dbReference type="ChEBI" id="CHEBI:29034"/>
        <dbReference type="ChEBI" id="CHEBI:57783"/>
        <dbReference type="ChEBI" id="CHEBI:58349"/>
        <dbReference type="EC" id="1.16.1.9"/>
    </reaction>
</comment>
<evidence type="ECO:0000256" key="8">
    <source>
        <dbReference type="ARBA" id="ARBA00022989"/>
    </source>
</evidence>
<feature type="transmembrane region" description="Helical" evidence="14">
    <location>
        <begin position="115"/>
        <end position="138"/>
    </location>
</feature>
<protein>
    <recommendedName>
        <fullName evidence="3">ferric-chelate reductase (NADPH)</fullName>
        <ecNumber evidence="3">1.16.1.9</ecNumber>
    </recommendedName>
</protein>
<feature type="transmembrane region" description="Helical" evidence="14">
    <location>
        <begin position="221"/>
        <end position="238"/>
    </location>
</feature>
<dbReference type="InterPro" id="IPR039261">
    <property type="entry name" value="FNR_nucleotide-bd"/>
</dbReference>
<name>A0A0C3P3Y0_PHLG1</name>
<dbReference type="SUPFAM" id="SSF63380">
    <property type="entry name" value="Riboflavin synthase domain-like"/>
    <property type="match status" value="1"/>
</dbReference>
<dbReference type="Gene3D" id="2.40.30.10">
    <property type="entry name" value="Translation factors"/>
    <property type="match status" value="1"/>
</dbReference>
<dbReference type="SFLD" id="SFLDS00052">
    <property type="entry name" value="Ferric_Reductase_Domain"/>
    <property type="match status" value="1"/>
</dbReference>
<dbReference type="EC" id="1.16.1.9" evidence="3"/>
<dbReference type="InterPro" id="IPR013121">
    <property type="entry name" value="Fe_red_NAD-bd_6"/>
</dbReference>
<dbReference type="Proteomes" id="UP000053257">
    <property type="component" value="Unassembled WGS sequence"/>
</dbReference>
<dbReference type="PROSITE" id="PS51384">
    <property type="entry name" value="FAD_FR"/>
    <property type="match status" value="1"/>
</dbReference>
<comment type="subcellular location">
    <subcellularLocation>
        <location evidence="1">Cell membrane</location>
        <topology evidence="1">Multi-pass membrane protein</topology>
    </subcellularLocation>
</comment>
<evidence type="ECO:0000313" key="17">
    <source>
        <dbReference type="Proteomes" id="UP000053257"/>
    </source>
</evidence>
<sequence>MTRSPSSPTLVRRFSPTEADLALKAEQQARYVKDLWILLSCVMAFLTLIRLLRSILSLSWSTRHAGKPYSEKTTDVEAVQSGINGRISLRRLPMALTSAFRIVAFRLNIPVGPGSVASVAELVFILGYIVVMLVLMLINTEDLQSWFYEDRAAHLASCQLPLIVALAGKNNIISWLTGVGHEKLNILHRASARTCLVFLWTHAICRIVNGLPEKFDFTHGWVRWGLVGLIAFTIAATMSMRPIRNAFFEFFLVSHIILIGIFLVSGFLHALHPGFGNYIWPALVVWAFDRVIRAGRLLFNNHFGLSSDKQHSTATVELVSPDTVKLTLRRRFSWHPGQHAYVILPTVSDLPTEAHPFTIASIPEPLENSKDRDVVFLIRGREGFTGRLREHAAANGICTVPALLDGPYGCPPDLTKFSTSILIAGGSGVSYALPLLLDIVQKSRLGRSNVRKVVFVWSVRELEHMKWISSVLGEAISAAQSTGLIVDPRIYITSSSPSTPPTPSSAAVAYDESDRGSISLESPVIEKDVNMSLPSYSALRILNGRPSVRKILQEEISASFGPVSVDVSGPSSLSQAVARALSSNIANPMNVLKGAPSVSLHVETFGMSK</sequence>
<dbReference type="Pfam" id="PF08022">
    <property type="entry name" value="FAD_binding_8"/>
    <property type="match status" value="1"/>
</dbReference>
<comment type="similarity">
    <text evidence="2">Belongs to the ferric reductase (FRE) family.</text>
</comment>
<dbReference type="SFLD" id="SFLDG01168">
    <property type="entry name" value="Ferric_reductase_subgroup_(FRE"/>
    <property type="match status" value="1"/>
</dbReference>
<evidence type="ECO:0000313" key="16">
    <source>
        <dbReference type="EMBL" id="KIP12659.1"/>
    </source>
</evidence>
<dbReference type="GO" id="GO:0005886">
    <property type="term" value="C:plasma membrane"/>
    <property type="evidence" value="ECO:0007669"/>
    <property type="project" value="UniProtKB-SubCell"/>
</dbReference>
<evidence type="ECO:0000256" key="13">
    <source>
        <dbReference type="ARBA" id="ARBA00048483"/>
    </source>
</evidence>
<dbReference type="InterPro" id="IPR017927">
    <property type="entry name" value="FAD-bd_FR_type"/>
</dbReference>
<dbReference type="CDD" id="cd06186">
    <property type="entry name" value="NOX_Duox_like_FAD_NADP"/>
    <property type="match status" value="1"/>
</dbReference>
<evidence type="ECO:0000259" key="15">
    <source>
        <dbReference type="PROSITE" id="PS51384"/>
    </source>
</evidence>
<proteinExistence type="inferred from homology"/>
<evidence type="ECO:0000256" key="6">
    <source>
        <dbReference type="ARBA" id="ARBA00022692"/>
    </source>
</evidence>
<dbReference type="SUPFAM" id="SSF52343">
    <property type="entry name" value="Ferredoxin reductase-like, C-terminal NADP-linked domain"/>
    <property type="match status" value="1"/>
</dbReference>
<dbReference type="HOGENOM" id="CLU_010365_6_1_1"/>
<dbReference type="STRING" id="745531.A0A0C3P3Y0"/>
<dbReference type="Gene3D" id="3.40.50.80">
    <property type="entry name" value="Nucleotide-binding domain of ferredoxin-NADP reductase (FNR) module"/>
    <property type="match status" value="1"/>
</dbReference>
<evidence type="ECO:0000256" key="7">
    <source>
        <dbReference type="ARBA" id="ARBA00022982"/>
    </source>
</evidence>
<keyword evidence="8 14" id="KW-1133">Transmembrane helix</keyword>
<dbReference type="InterPro" id="IPR013112">
    <property type="entry name" value="FAD-bd_8"/>
</dbReference>
<gene>
    <name evidence="16" type="ORF">PHLGIDRAFT_123760</name>
</gene>
<evidence type="ECO:0000256" key="12">
    <source>
        <dbReference type="ARBA" id="ARBA00023180"/>
    </source>
</evidence>
<evidence type="ECO:0000256" key="2">
    <source>
        <dbReference type="ARBA" id="ARBA00006278"/>
    </source>
</evidence>
<keyword evidence="6 14" id="KW-0812">Transmembrane</keyword>
<evidence type="ECO:0000256" key="5">
    <source>
        <dbReference type="ARBA" id="ARBA00022475"/>
    </source>
</evidence>
<dbReference type="InterPro" id="IPR051410">
    <property type="entry name" value="Ferric/Cupric_Reductase"/>
</dbReference>
<dbReference type="EMBL" id="KN840438">
    <property type="protein sequence ID" value="KIP12659.1"/>
    <property type="molecule type" value="Genomic_DNA"/>
</dbReference>
<dbReference type="Pfam" id="PF01794">
    <property type="entry name" value="Ferric_reduct"/>
    <property type="match status" value="1"/>
</dbReference>
<dbReference type="InterPro" id="IPR017938">
    <property type="entry name" value="Riboflavin_synthase-like_b-brl"/>
</dbReference>
<accession>A0A0C3P3Y0</accession>
<dbReference type="PANTHER" id="PTHR32361">
    <property type="entry name" value="FERRIC/CUPRIC REDUCTASE TRANSMEMBRANE COMPONENT"/>
    <property type="match status" value="1"/>
</dbReference>
<keyword evidence="10" id="KW-0406">Ion transport</keyword>
<evidence type="ECO:0000256" key="4">
    <source>
        <dbReference type="ARBA" id="ARBA00022448"/>
    </source>
</evidence>
<reference evidence="16 17" key="1">
    <citation type="journal article" date="2014" name="PLoS Genet.">
        <title>Analysis of the Phlebiopsis gigantea genome, transcriptome and secretome provides insight into its pioneer colonization strategies of wood.</title>
        <authorList>
            <person name="Hori C."/>
            <person name="Ishida T."/>
            <person name="Igarashi K."/>
            <person name="Samejima M."/>
            <person name="Suzuki H."/>
            <person name="Master E."/>
            <person name="Ferreira P."/>
            <person name="Ruiz-Duenas F.J."/>
            <person name="Held B."/>
            <person name="Canessa P."/>
            <person name="Larrondo L.F."/>
            <person name="Schmoll M."/>
            <person name="Druzhinina I.S."/>
            <person name="Kubicek C.P."/>
            <person name="Gaskell J.A."/>
            <person name="Kersten P."/>
            <person name="St John F."/>
            <person name="Glasner J."/>
            <person name="Sabat G."/>
            <person name="Splinter BonDurant S."/>
            <person name="Syed K."/>
            <person name="Yadav J."/>
            <person name="Mgbeahuruike A.C."/>
            <person name="Kovalchuk A."/>
            <person name="Asiegbu F.O."/>
            <person name="Lackner G."/>
            <person name="Hoffmeister D."/>
            <person name="Rencoret J."/>
            <person name="Gutierrez A."/>
            <person name="Sun H."/>
            <person name="Lindquist E."/>
            <person name="Barry K."/>
            <person name="Riley R."/>
            <person name="Grigoriev I.V."/>
            <person name="Henrissat B."/>
            <person name="Kues U."/>
            <person name="Berka R.M."/>
            <person name="Martinez A.T."/>
            <person name="Covert S.F."/>
            <person name="Blanchette R.A."/>
            <person name="Cullen D."/>
        </authorList>
    </citation>
    <scope>NUCLEOTIDE SEQUENCE [LARGE SCALE GENOMIC DNA]</scope>
    <source>
        <strain evidence="16 17">11061_1 CR5-6</strain>
    </source>
</reference>
<dbReference type="OrthoDB" id="4494341at2759"/>
<feature type="transmembrane region" description="Helical" evidence="14">
    <location>
        <begin position="35"/>
        <end position="53"/>
    </location>
</feature>
<keyword evidence="7" id="KW-0249">Electron transport</keyword>
<evidence type="ECO:0000256" key="1">
    <source>
        <dbReference type="ARBA" id="ARBA00004651"/>
    </source>
</evidence>
<keyword evidence="12" id="KW-0325">Glycoprotein</keyword>